<dbReference type="OrthoDB" id="7055905at2"/>
<dbReference type="InterPro" id="IPR002933">
    <property type="entry name" value="Peptidase_M20"/>
</dbReference>
<evidence type="ECO:0000256" key="1">
    <source>
        <dbReference type="ARBA" id="ARBA00001947"/>
    </source>
</evidence>
<keyword evidence="3" id="KW-0479">Metal-binding</keyword>
<evidence type="ECO:0000256" key="4">
    <source>
        <dbReference type="ARBA" id="ARBA00022801"/>
    </source>
</evidence>
<comment type="cofactor">
    <cofactor evidence="1">
        <name>Zn(2+)</name>
        <dbReference type="ChEBI" id="CHEBI:29105"/>
    </cofactor>
</comment>
<dbReference type="GO" id="GO:0016787">
    <property type="term" value="F:hydrolase activity"/>
    <property type="evidence" value="ECO:0007669"/>
    <property type="project" value="UniProtKB-KW"/>
</dbReference>
<gene>
    <name evidence="7" type="ORF">FB389_0400</name>
</gene>
<dbReference type="Gene3D" id="3.40.630.10">
    <property type="entry name" value="Zn peptidases"/>
    <property type="match status" value="1"/>
</dbReference>
<evidence type="ECO:0000256" key="2">
    <source>
        <dbReference type="ARBA" id="ARBA00006247"/>
    </source>
</evidence>
<evidence type="ECO:0000313" key="8">
    <source>
        <dbReference type="Proteomes" id="UP000316181"/>
    </source>
</evidence>
<dbReference type="PANTHER" id="PTHR43808:SF8">
    <property type="entry name" value="PEPTIDASE M20 DIMERISATION DOMAIN-CONTAINING PROTEIN"/>
    <property type="match status" value="1"/>
</dbReference>
<organism evidence="7 8">
    <name type="scientific">Rarobacter incanus</name>
    <dbReference type="NCBI Taxonomy" id="153494"/>
    <lineage>
        <taxon>Bacteria</taxon>
        <taxon>Bacillati</taxon>
        <taxon>Actinomycetota</taxon>
        <taxon>Actinomycetes</taxon>
        <taxon>Micrococcales</taxon>
        <taxon>Rarobacteraceae</taxon>
        <taxon>Rarobacter</taxon>
    </lineage>
</organism>
<keyword evidence="5" id="KW-0862">Zinc</keyword>
<dbReference type="EMBL" id="VFNV01000001">
    <property type="protein sequence ID" value="TQK75766.1"/>
    <property type="molecule type" value="Genomic_DNA"/>
</dbReference>
<dbReference type="SUPFAM" id="SSF53187">
    <property type="entry name" value="Zn-dependent exopeptidases"/>
    <property type="match status" value="1"/>
</dbReference>
<keyword evidence="4" id="KW-0378">Hydrolase</keyword>
<evidence type="ECO:0000259" key="6">
    <source>
        <dbReference type="Pfam" id="PF07687"/>
    </source>
</evidence>
<dbReference type="Gene3D" id="3.30.70.360">
    <property type="match status" value="1"/>
</dbReference>
<feature type="domain" description="Peptidase M20 dimerisation" evidence="6">
    <location>
        <begin position="200"/>
        <end position="329"/>
    </location>
</feature>
<dbReference type="GO" id="GO:0046872">
    <property type="term" value="F:metal ion binding"/>
    <property type="evidence" value="ECO:0007669"/>
    <property type="project" value="UniProtKB-KW"/>
</dbReference>
<dbReference type="Pfam" id="PF07687">
    <property type="entry name" value="M20_dimer"/>
    <property type="match status" value="1"/>
</dbReference>
<sequence>MADKFAPTITAEDEVVQICQELIRIDSQNFGNDDGPGERLAAEYVMGLLSEVGIETTYLESRPRRGSVVARIPGADPTRPALVVHGHLDVVPALADEWTVDPFAGEIRDGMIWGRGAVDMKDMDAMILAIVREFARTGKRPARDLVIGFFADEEAGGALGARHVVDTRPDLFEGATEAISEVGGFSVHIGAQRAYLLQTAEKSLAWLRLVADGNAGHGSQDAAENVVVDLARAVTRIGDHRWPIRLTPAVETLLRGVGELVGKKFNPKDEACVAELVAALGPAKRFVGASVRTTTNPTRLEAGYKDNVIPGRACATVDARFLPGDAAADMEVLRSLAGPRVEVQTIHADASVEAPFDAPVVDAMMAALDRHDPGVPVLPYMLSAGTDNKSLARLGIAGYGFVPLRLPADLDFTGMFHGVDERVPVESVVFGTRVLRDLLLNC</sequence>
<dbReference type="InterPro" id="IPR011650">
    <property type="entry name" value="Peptidase_M20_dimer"/>
</dbReference>
<dbReference type="RefSeq" id="WP_142111126.1">
    <property type="nucleotide sequence ID" value="NZ_BAAATB010000008.1"/>
</dbReference>
<evidence type="ECO:0000256" key="3">
    <source>
        <dbReference type="ARBA" id="ARBA00022723"/>
    </source>
</evidence>
<protein>
    <submittedName>
        <fullName evidence="7">Acetylornithine deacetylase/succinyl-diaminopimelate desuccinylase-like protein</fullName>
    </submittedName>
</protein>
<dbReference type="InterPro" id="IPR050072">
    <property type="entry name" value="Peptidase_M20A"/>
</dbReference>
<name>A0A542SMA6_9MICO</name>
<dbReference type="SUPFAM" id="SSF55031">
    <property type="entry name" value="Bacterial exopeptidase dimerisation domain"/>
    <property type="match status" value="1"/>
</dbReference>
<reference evidence="7 8" key="1">
    <citation type="submission" date="2019-06" db="EMBL/GenBank/DDBJ databases">
        <title>Sequencing the genomes of 1000 actinobacteria strains.</title>
        <authorList>
            <person name="Klenk H.-P."/>
        </authorList>
    </citation>
    <scope>NUCLEOTIDE SEQUENCE [LARGE SCALE GENOMIC DNA]</scope>
    <source>
        <strain evidence="7 8">DSM 10596</strain>
    </source>
</reference>
<dbReference type="InterPro" id="IPR036264">
    <property type="entry name" value="Bact_exopeptidase_dim_dom"/>
</dbReference>
<dbReference type="PANTHER" id="PTHR43808">
    <property type="entry name" value="ACETYLORNITHINE DEACETYLASE"/>
    <property type="match status" value="1"/>
</dbReference>
<evidence type="ECO:0000313" key="7">
    <source>
        <dbReference type="EMBL" id="TQK75766.1"/>
    </source>
</evidence>
<comment type="caution">
    <text evidence="7">The sequence shown here is derived from an EMBL/GenBank/DDBJ whole genome shotgun (WGS) entry which is preliminary data.</text>
</comment>
<dbReference type="NCBIfam" id="NF005913">
    <property type="entry name" value="PRK07906.1"/>
    <property type="match status" value="1"/>
</dbReference>
<dbReference type="Pfam" id="PF01546">
    <property type="entry name" value="Peptidase_M20"/>
    <property type="match status" value="1"/>
</dbReference>
<accession>A0A542SMA6</accession>
<dbReference type="Gene3D" id="1.10.150.900">
    <property type="match status" value="1"/>
</dbReference>
<proteinExistence type="inferred from homology"/>
<evidence type="ECO:0000256" key="5">
    <source>
        <dbReference type="ARBA" id="ARBA00022833"/>
    </source>
</evidence>
<dbReference type="AlphaFoldDB" id="A0A542SMA6"/>
<dbReference type="FunFam" id="1.10.150.900:FF:000002">
    <property type="entry name" value="M20/M25/M40 family peptidase"/>
    <property type="match status" value="1"/>
</dbReference>
<keyword evidence="8" id="KW-1185">Reference proteome</keyword>
<comment type="similarity">
    <text evidence="2">Belongs to the peptidase M20A family.</text>
</comment>
<dbReference type="Proteomes" id="UP000316181">
    <property type="component" value="Unassembled WGS sequence"/>
</dbReference>